<keyword evidence="1" id="KW-0472">Membrane</keyword>
<keyword evidence="1" id="KW-1133">Transmembrane helix</keyword>
<evidence type="ECO:0000313" key="2">
    <source>
        <dbReference type="EMBL" id="GAI28033.1"/>
    </source>
</evidence>
<feature type="non-terminal residue" evidence="2">
    <location>
        <position position="1"/>
    </location>
</feature>
<proteinExistence type="predicted"/>
<name>X1M9U1_9ZZZZ</name>
<reference evidence="2" key="1">
    <citation type="journal article" date="2014" name="Front. Microbiol.">
        <title>High frequency of phylogenetically diverse reductive dehalogenase-homologous genes in deep subseafloor sedimentary metagenomes.</title>
        <authorList>
            <person name="Kawai M."/>
            <person name="Futagami T."/>
            <person name="Toyoda A."/>
            <person name="Takaki Y."/>
            <person name="Nishi S."/>
            <person name="Hori S."/>
            <person name="Arai W."/>
            <person name="Tsubouchi T."/>
            <person name="Morono Y."/>
            <person name="Uchiyama I."/>
            <person name="Ito T."/>
            <person name="Fujiyama A."/>
            <person name="Inagaki F."/>
            <person name="Takami H."/>
        </authorList>
    </citation>
    <scope>NUCLEOTIDE SEQUENCE</scope>
    <source>
        <strain evidence="2">Expedition CK06-06</strain>
    </source>
</reference>
<gene>
    <name evidence="2" type="ORF">S06H3_24806</name>
</gene>
<feature type="non-terminal residue" evidence="2">
    <location>
        <position position="103"/>
    </location>
</feature>
<dbReference type="EMBL" id="BARV01013971">
    <property type="protein sequence ID" value="GAI28033.1"/>
    <property type="molecule type" value="Genomic_DNA"/>
</dbReference>
<comment type="caution">
    <text evidence="2">The sequence shown here is derived from an EMBL/GenBank/DDBJ whole genome shotgun (WGS) entry which is preliminary data.</text>
</comment>
<feature type="transmembrane region" description="Helical" evidence="1">
    <location>
        <begin position="55"/>
        <end position="71"/>
    </location>
</feature>
<sequence>RKRVLSLICLGVLGIVNLAGLIAAGSRGAIIMSIVSLIILFLLRRDLVRSKTIRIFALSVLLFSLIIPYMLKTFEEVTVRYETIKTPAVLVHTLTEAEKGRMQ</sequence>
<keyword evidence="1" id="KW-0812">Transmembrane</keyword>
<feature type="transmembrane region" description="Helical" evidence="1">
    <location>
        <begin position="28"/>
        <end position="43"/>
    </location>
</feature>
<evidence type="ECO:0000256" key="1">
    <source>
        <dbReference type="SAM" id="Phobius"/>
    </source>
</evidence>
<accession>X1M9U1</accession>
<protein>
    <submittedName>
        <fullName evidence="2">Uncharacterized protein</fullName>
    </submittedName>
</protein>
<organism evidence="2">
    <name type="scientific">marine sediment metagenome</name>
    <dbReference type="NCBI Taxonomy" id="412755"/>
    <lineage>
        <taxon>unclassified sequences</taxon>
        <taxon>metagenomes</taxon>
        <taxon>ecological metagenomes</taxon>
    </lineage>
</organism>
<dbReference type="AlphaFoldDB" id="X1M9U1"/>